<accession>Q4STE2</accession>
<dbReference type="GO" id="GO:0010468">
    <property type="term" value="P:regulation of gene expression"/>
    <property type="evidence" value="ECO:0007669"/>
    <property type="project" value="InterPro"/>
</dbReference>
<evidence type="ECO:0000313" key="3">
    <source>
        <dbReference type="EMBL" id="CAF96090.1"/>
    </source>
</evidence>
<dbReference type="AlphaFoldDB" id="Q4STE2"/>
<reference evidence="3" key="2">
    <citation type="submission" date="2004-02" db="EMBL/GenBank/DDBJ databases">
        <authorList>
            <consortium name="Genoscope"/>
            <consortium name="Whitehead Institute Centre for Genome Research"/>
        </authorList>
    </citation>
    <scope>NUCLEOTIDE SEQUENCE</scope>
</reference>
<proteinExistence type="inferred from homology"/>
<dbReference type="GO" id="GO:0140588">
    <property type="term" value="P:chromatin looping"/>
    <property type="evidence" value="ECO:0007669"/>
    <property type="project" value="InterPro"/>
</dbReference>
<dbReference type="GO" id="GO:0071169">
    <property type="term" value="P:establishment of protein localization to chromatin"/>
    <property type="evidence" value="ECO:0007669"/>
    <property type="project" value="TreeGrafter"/>
</dbReference>
<dbReference type="OrthoDB" id="418242at2759"/>
<name>Q4STE2_TETNG</name>
<dbReference type="GO" id="GO:0048565">
    <property type="term" value="P:digestive tract development"/>
    <property type="evidence" value="ECO:0007669"/>
    <property type="project" value="TreeGrafter"/>
</dbReference>
<dbReference type="GO" id="GO:0003682">
    <property type="term" value="F:chromatin binding"/>
    <property type="evidence" value="ECO:0007669"/>
    <property type="project" value="TreeGrafter"/>
</dbReference>
<gene>
    <name evidence="3" type="ORF">GSTENG00012998001</name>
</gene>
<dbReference type="GO" id="GO:0003007">
    <property type="term" value="P:heart morphogenesis"/>
    <property type="evidence" value="ECO:0007669"/>
    <property type="project" value="TreeGrafter"/>
</dbReference>
<feature type="non-terminal residue" evidence="3">
    <location>
        <position position="1"/>
    </location>
</feature>
<comment type="subcellular location">
    <subcellularLocation>
        <location evidence="1">Nucleus</location>
    </subcellularLocation>
</comment>
<keyword evidence="1" id="KW-0539">Nucleus</keyword>
<dbReference type="PANTHER" id="PTHR21704">
    <property type="entry name" value="NIPPED-B-LIKE PROTEIN DELANGIN SCC2-RELATED"/>
    <property type="match status" value="1"/>
</dbReference>
<reference evidence="3" key="1">
    <citation type="journal article" date="2004" name="Nature">
        <title>Genome duplication in the teleost fish Tetraodon nigroviridis reveals the early vertebrate proto-karyotype.</title>
        <authorList>
            <person name="Jaillon O."/>
            <person name="Aury J.-M."/>
            <person name="Brunet F."/>
            <person name="Petit J.-L."/>
            <person name="Stange-Thomann N."/>
            <person name="Mauceli E."/>
            <person name="Bouneau L."/>
            <person name="Fischer C."/>
            <person name="Ozouf-Costaz C."/>
            <person name="Bernot A."/>
            <person name="Nicaud S."/>
            <person name="Jaffe D."/>
            <person name="Fisher S."/>
            <person name="Lutfalla G."/>
            <person name="Dossat C."/>
            <person name="Segurens B."/>
            <person name="Dasilva C."/>
            <person name="Salanoubat M."/>
            <person name="Levy M."/>
            <person name="Boudet N."/>
            <person name="Castellano S."/>
            <person name="Anthouard V."/>
            <person name="Jubin C."/>
            <person name="Castelli V."/>
            <person name="Katinka M."/>
            <person name="Vacherie B."/>
            <person name="Biemont C."/>
            <person name="Skalli Z."/>
            <person name="Cattolico L."/>
            <person name="Poulain J."/>
            <person name="De Berardinis V."/>
            <person name="Cruaud C."/>
            <person name="Duprat S."/>
            <person name="Brottier P."/>
            <person name="Coutanceau J.-P."/>
            <person name="Gouzy J."/>
            <person name="Parra G."/>
            <person name="Lardier G."/>
            <person name="Chapple C."/>
            <person name="McKernan K.J."/>
            <person name="McEwan P."/>
            <person name="Bosak S."/>
            <person name="Kellis M."/>
            <person name="Volff J.-N."/>
            <person name="Guigo R."/>
            <person name="Zody M.C."/>
            <person name="Mesirov J."/>
            <person name="Lindblad-Toh K."/>
            <person name="Birren B."/>
            <person name="Nusbaum C."/>
            <person name="Kahn D."/>
            <person name="Robinson-Rechavi M."/>
            <person name="Laudet V."/>
            <person name="Schachter V."/>
            <person name="Quetier F."/>
            <person name="Saurin W."/>
            <person name="Scarpelli C."/>
            <person name="Wincker P."/>
            <person name="Lander E.S."/>
            <person name="Weissenbach J."/>
            <person name="Roest Crollius H."/>
        </authorList>
    </citation>
    <scope>NUCLEOTIDE SEQUENCE [LARGE SCALE GENOMIC DNA]</scope>
</reference>
<dbReference type="SUPFAM" id="SSF48371">
    <property type="entry name" value="ARM repeat"/>
    <property type="match status" value="1"/>
</dbReference>
<evidence type="ECO:0000259" key="2">
    <source>
        <dbReference type="Pfam" id="PF12830"/>
    </source>
</evidence>
<dbReference type="KEGG" id="tng:GSTEN00012998G001"/>
<feature type="domain" description="Sister chromatid cohesion C-terminal" evidence="2">
    <location>
        <begin position="20"/>
        <end position="163"/>
    </location>
</feature>
<comment type="caution">
    <text evidence="3">The sequence shown here is derived from an EMBL/GenBank/DDBJ whole genome shotgun (WGS) entry which is preliminary data.</text>
</comment>
<dbReference type="Pfam" id="PF12830">
    <property type="entry name" value="Nipped-B_C"/>
    <property type="match status" value="1"/>
</dbReference>
<comment type="similarity">
    <text evidence="1">Belongs to the SCC2/Nipped-B family.</text>
</comment>
<dbReference type="GO" id="GO:0090694">
    <property type="term" value="C:Scc2-Scc4 cohesin loading complex"/>
    <property type="evidence" value="ECO:0007669"/>
    <property type="project" value="TreeGrafter"/>
</dbReference>
<dbReference type="GO" id="GO:0048703">
    <property type="term" value="P:embryonic viscerocranium morphogenesis"/>
    <property type="evidence" value="ECO:0007669"/>
    <property type="project" value="TreeGrafter"/>
</dbReference>
<keyword evidence="1" id="KW-0677">Repeat</keyword>
<protein>
    <recommendedName>
        <fullName evidence="1">Nipped-B protein</fullName>
    </recommendedName>
</protein>
<sequence length="167" mass="18943">KKLSKQEDLKEMGDISSGMSSSIMQLYLKQVLEAFFHSQSSVRHFALNVIALTLNQGLIHPVQCVPYLIAMGTDPEPSMRNKADQQLVEIDKKYTGFIHMKAVAGMKMSYSLQQAINLSRKTIIRGFRQDETHSALCSHLFTMIRGNRQHRRAFLISLLNLFDDSAV</sequence>
<dbReference type="GO" id="GO:0007420">
    <property type="term" value="P:brain development"/>
    <property type="evidence" value="ECO:0007669"/>
    <property type="project" value="TreeGrafter"/>
</dbReference>
<dbReference type="GO" id="GO:0061775">
    <property type="term" value="F:cohesin loader activity"/>
    <property type="evidence" value="ECO:0007669"/>
    <property type="project" value="InterPro"/>
</dbReference>
<dbReference type="EMBL" id="CAAE01014242">
    <property type="protein sequence ID" value="CAF96090.1"/>
    <property type="molecule type" value="Genomic_DNA"/>
</dbReference>
<dbReference type="GO" id="GO:0034087">
    <property type="term" value="P:establishment of mitotic sister chromatid cohesion"/>
    <property type="evidence" value="ECO:0007669"/>
    <property type="project" value="TreeGrafter"/>
</dbReference>
<organism evidence="3">
    <name type="scientific">Tetraodon nigroviridis</name>
    <name type="common">Spotted green pufferfish</name>
    <name type="synonym">Chelonodon nigroviridis</name>
    <dbReference type="NCBI Taxonomy" id="99883"/>
    <lineage>
        <taxon>Eukaryota</taxon>
        <taxon>Metazoa</taxon>
        <taxon>Chordata</taxon>
        <taxon>Craniata</taxon>
        <taxon>Vertebrata</taxon>
        <taxon>Euteleostomi</taxon>
        <taxon>Actinopterygii</taxon>
        <taxon>Neopterygii</taxon>
        <taxon>Teleostei</taxon>
        <taxon>Neoteleostei</taxon>
        <taxon>Acanthomorphata</taxon>
        <taxon>Eupercaria</taxon>
        <taxon>Tetraodontiformes</taxon>
        <taxon>Tetradontoidea</taxon>
        <taxon>Tetraodontidae</taxon>
        <taxon>Tetraodon</taxon>
    </lineage>
</organism>
<feature type="non-terminal residue" evidence="3">
    <location>
        <position position="167"/>
    </location>
</feature>
<evidence type="ECO:0000256" key="1">
    <source>
        <dbReference type="RuleBase" id="RU364107"/>
    </source>
</evidence>
<dbReference type="InterPro" id="IPR016024">
    <property type="entry name" value="ARM-type_fold"/>
</dbReference>
<dbReference type="InterPro" id="IPR033031">
    <property type="entry name" value="Scc2/Nipped-B"/>
</dbReference>
<dbReference type="GO" id="GO:1990414">
    <property type="term" value="P:replication-born double-strand break repair via sister chromatid exchange"/>
    <property type="evidence" value="ECO:0007669"/>
    <property type="project" value="TreeGrafter"/>
</dbReference>
<dbReference type="InterPro" id="IPR024986">
    <property type="entry name" value="Nipped-B_C"/>
</dbReference>
<keyword evidence="1" id="KW-0131">Cell cycle</keyword>
<dbReference type="PANTHER" id="PTHR21704:SF18">
    <property type="entry name" value="NIPPED-B-LIKE PROTEIN"/>
    <property type="match status" value="1"/>
</dbReference>